<comment type="cofactor">
    <cofactor evidence="1">
        <name>Zn(2+)</name>
        <dbReference type="ChEBI" id="CHEBI:29105"/>
    </cofactor>
</comment>
<dbReference type="Proteomes" id="UP000567099">
    <property type="component" value="Unassembled WGS sequence"/>
</dbReference>
<dbReference type="GeneID" id="36102407"/>
<keyword evidence="9" id="KW-0862">Zinc</keyword>
<organism evidence="14 17">
    <name type="scientific">Methanococcus maripaludis</name>
    <name type="common">Methanococcus deltae</name>
    <dbReference type="NCBI Taxonomy" id="39152"/>
    <lineage>
        <taxon>Archaea</taxon>
        <taxon>Methanobacteriati</taxon>
        <taxon>Methanobacteriota</taxon>
        <taxon>Methanomada group</taxon>
        <taxon>Methanococci</taxon>
        <taxon>Methanococcales</taxon>
        <taxon>Methanococcaceae</taxon>
        <taxon>Methanococcus</taxon>
    </lineage>
</organism>
<dbReference type="InterPro" id="IPR044537">
    <property type="entry name" value="Rip2-like"/>
</dbReference>
<keyword evidence="5 15" id="KW-0645">Protease</keyword>
<evidence type="ECO:0000256" key="11">
    <source>
        <dbReference type="ARBA" id="ARBA00023049"/>
    </source>
</evidence>
<evidence type="ECO:0000256" key="9">
    <source>
        <dbReference type="ARBA" id="ARBA00022833"/>
    </source>
</evidence>
<comment type="similarity">
    <text evidence="3">Belongs to the peptidase M50B family.</text>
</comment>
<evidence type="ECO:0000313" key="15">
    <source>
        <dbReference type="EMBL" id="MBA2863209.1"/>
    </source>
</evidence>
<evidence type="ECO:0000313" key="17">
    <source>
        <dbReference type="Proteomes" id="UP000239462"/>
    </source>
</evidence>
<dbReference type="KEGG" id="mmad:MMJJ_13210"/>
<evidence type="ECO:0000256" key="13">
    <source>
        <dbReference type="SAM" id="Phobius"/>
    </source>
</evidence>
<evidence type="ECO:0000256" key="5">
    <source>
        <dbReference type="ARBA" id="ARBA00022670"/>
    </source>
</evidence>
<keyword evidence="4" id="KW-1003">Cell membrane</keyword>
<feature type="transmembrane region" description="Helical" evidence="13">
    <location>
        <begin position="42"/>
        <end position="63"/>
    </location>
</feature>
<reference evidence="17" key="1">
    <citation type="journal article" date="2018" name="Genome Announc.">
        <title>Complete Genome Sequence of the Methanococcus maripaludis Type Strain JJ (DSM 2067), a Model for Selenoprotein Synthesis in Archaea.</title>
        <authorList>
            <person name="Poehlein A."/>
            <person name="Heym D."/>
            <person name="Quitzke V."/>
            <person name="Fersch J."/>
            <person name="Daniel R."/>
            <person name="Rother M."/>
        </authorList>
    </citation>
    <scope>NUCLEOTIDE SEQUENCE [LARGE SCALE GENOMIC DNA]</scope>
    <source>
        <strain evidence="17">DSM 2067</strain>
    </source>
</reference>
<dbReference type="InterPro" id="IPR052348">
    <property type="entry name" value="Metallopeptidase_M50B"/>
</dbReference>
<keyword evidence="11" id="KW-0482">Metalloprotease</keyword>
<dbReference type="GO" id="GO:0006508">
    <property type="term" value="P:proteolysis"/>
    <property type="evidence" value="ECO:0007669"/>
    <property type="project" value="UniProtKB-KW"/>
</dbReference>
<evidence type="ECO:0000313" key="19">
    <source>
        <dbReference type="Proteomes" id="UP000590564"/>
    </source>
</evidence>
<dbReference type="CDD" id="cd06158">
    <property type="entry name" value="S2P-M50_like_1"/>
    <property type="match status" value="1"/>
</dbReference>
<dbReference type="GO" id="GO:0005886">
    <property type="term" value="C:plasma membrane"/>
    <property type="evidence" value="ECO:0007669"/>
    <property type="project" value="UniProtKB-SubCell"/>
</dbReference>
<evidence type="ECO:0000256" key="2">
    <source>
        <dbReference type="ARBA" id="ARBA00004651"/>
    </source>
</evidence>
<evidence type="ECO:0000313" key="16">
    <source>
        <dbReference type="EMBL" id="MBB6496786.1"/>
    </source>
</evidence>
<gene>
    <name evidence="15" type="ORF">HNP94_000209</name>
    <name evidence="16" type="ORF">HNP96_000807</name>
    <name evidence="14" type="ORF">MMJJ_13210</name>
</gene>
<feature type="transmembrane region" description="Helical" evidence="13">
    <location>
        <begin position="118"/>
        <end position="142"/>
    </location>
</feature>
<evidence type="ECO:0000313" key="18">
    <source>
        <dbReference type="Proteomes" id="UP000567099"/>
    </source>
</evidence>
<feature type="transmembrane region" description="Helical" evidence="13">
    <location>
        <begin position="18"/>
        <end position="35"/>
    </location>
</feature>
<evidence type="ECO:0000256" key="1">
    <source>
        <dbReference type="ARBA" id="ARBA00001947"/>
    </source>
</evidence>
<accession>A0A2L1CBV9</accession>
<evidence type="ECO:0000256" key="7">
    <source>
        <dbReference type="ARBA" id="ARBA00022723"/>
    </source>
</evidence>
<dbReference type="EMBL" id="JACDUO010000001">
    <property type="protein sequence ID" value="MBA2863209.1"/>
    <property type="molecule type" value="Genomic_DNA"/>
</dbReference>
<keyword evidence="10 13" id="KW-1133">Transmembrane helix</keyword>
<name>A0A2L1CBV9_METMI</name>
<evidence type="ECO:0000256" key="4">
    <source>
        <dbReference type="ARBA" id="ARBA00022475"/>
    </source>
</evidence>
<reference evidence="15 18" key="3">
    <citation type="submission" date="2020-07" db="EMBL/GenBank/DDBJ databases">
        <title>Genomic Encyclopedia of Type Strains, Phase IV (KMG-V): Genome sequencing to study the core and pangenomes of soil and plant-associated prokaryotes.</title>
        <authorList>
            <person name="Whitman W."/>
        </authorList>
    </citation>
    <scope>NUCLEOTIDE SEQUENCE [LARGE SCALE GENOMIC DNA]</scope>
    <source>
        <strain evidence="15 18">C13</strain>
        <strain evidence="16 19">D1</strain>
    </source>
</reference>
<keyword evidence="8" id="KW-0378">Hydrolase</keyword>
<comment type="subcellular location">
    <subcellularLocation>
        <location evidence="2">Cell membrane</location>
        <topology evidence="2">Multi-pass membrane protein</topology>
    </subcellularLocation>
</comment>
<dbReference type="EMBL" id="CP026606">
    <property type="protein sequence ID" value="AVB76700.1"/>
    <property type="molecule type" value="Genomic_DNA"/>
</dbReference>
<evidence type="ECO:0000256" key="3">
    <source>
        <dbReference type="ARBA" id="ARBA00007931"/>
    </source>
</evidence>
<feature type="transmembrane region" description="Helical" evidence="13">
    <location>
        <begin position="83"/>
        <end position="106"/>
    </location>
</feature>
<evidence type="ECO:0000256" key="8">
    <source>
        <dbReference type="ARBA" id="ARBA00022801"/>
    </source>
</evidence>
<protein>
    <submittedName>
        <fullName evidence="14">Peptidase family M50</fullName>
    </submittedName>
    <submittedName>
        <fullName evidence="15">Zn-dependent protease</fullName>
    </submittedName>
</protein>
<evidence type="ECO:0000256" key="10">
    <source>
        <dbReference type="ARBA" id="ARBA00022989"/>
    </source>
</evidence>
<dbReference type="Proteomes" id="UP000239462">
    <property type="component" value="Chromosome"/>
</dbReference>
<proteinExistence type="inferred from homology"/>
<dbReference type="PANTHER" id="PTHR35864">
    <property type="entry name" value="ZINC METALLOPROTEASE MJ0611-RELATED"/>
    <property type="match status" value="1"/>
</dbReference>
<dbReference type="EMBL" id="JACHED010000001">
    <property type="protein sequence ID" value="MBB6496786.1"/>
    <property type="molecule type" value="Genomic_DNA"/>
</dbReference>
<keyword evidence="7" id="KW-0479">Metal-binding</keyword>
<dbReference type="GO" id="GO:0008237">
    <property type="term" value="F:metallopeptidase activity"/>
    <property type="evidence" value="ECO:0007669"/>
    <property type="project" value="UniProtKB-KW"/>
</dbReference>
<keyword evidence="6 13" id="KW-0812">Transmembrane</keyword>
<feature type="transmembrane region" description="Helical" evidence="13">
    <location>
        <begin position="183"/>
        <end position="199"/>
    </location>
</feature>
<keyword evidence="12 13" id="KW-0472">Membrane</keyword>
<evidence type="ECO:0000256" key="12">
    <source>
        <dbReference type="ARBA" id="ARBA00023136"/>
    </source>
</evidence>
<sequence>MSSFKGIFGFNRVELKDLLISSIAIAIVVVWPRGFPTFNIGFFLHFIAALLTVGIAFIFHELAHRTVARHFGAWSEFRAWYEGLAIAIFLKIIIGFTFIAPGAVYIHKDYLTTKENGLISVAGPLTNIVLAVLFMILPIPAIYYSGYYVDISSYGYFVNIFLAMFNLLPIYPFDGSKVMRWNFLVWAVLFIPLIVLYFFV</sequence>
<dbReference type="RefSeq" id="WP_104838160.1">
    <property type="nucleotide sequence ID" value="NZ_CP026606.1"/>
</dbReference>
<dbReference type="AlphaFoldDB" id="A0A2L1CBV9"/>
<reference evidence="14" key="2">
    <citation type="submission" date="2018-02" db="EMBL/GenBank/DDBJ databases">
        <title>Complete genome sequence of the Methanococcus maripaludis type strain JJ (DSM 2067), a model for selenoprotein synthesis in Archaea.</title>
        <authorList>
            <person name="Poehlein A."/>
            <person name="Heym D."/>
            <person name="Quitzke V."/>
            <person name="Fersch J."/>
            <person name="Daniel R."/>
            <person name="Rother M."/>
        </authorList>
    </citation>
    <scope>NUCLEOTIDE SEQUENCE [LARGE SCALE GENOMIC DNA]</scope>
    <source>
        <strain evidence="14">DSM 2067</strain>
    </source>
</reference>
<evidence type="ECO:0000313" key="14">
    <source>
        <dbReference type="EMBL" id="AVB76700.1"/>
    </source>
</evidence>
<feature type="transmembrane region" description="Helical" evidence="13">
    <location>
        <begin position="154"/>
        <end position="171"/>
    </location>
</feature>
<evidence type="ECO:0000256" key="6">
    <source>
        <dbReference type="ARBA" id="ARBA00022692"/>
    </source>
</evidence>
<dbReference type="PANTHER" id="PTHR35864:SF1">
    <property type="entry name" value="ZINC METALLOPROTEASE YWHC-RELATED"/>
    <property type="match status" value="1"/>
</dbReference>
<dbReference type="Proteomes" id="UP000590564">
    <property type="component" value="Unassembled WGS sequence"/>
</dbReference>
<dbReference type="GO" id="GO:0046872">
    <property type="term" value="F:metal ion binding"/>
    <property type="evidence" value="ECO:0007669"/>
    <property type="project" value="UniProtKB-KW"/>
</dbReference>